<reference evidence="10 11" key="1">
    <citation type="journal article" date="2020" name="Nat. Food">
        <title>A phased Vanilla planifolia genome enables genetic improvement of flavour and production.</title>
        <authorList>
            <person name="Hasing T."/>
            <person name="Tang H."/>
            <person name="Brym M."/>
            <person name="Khazi F."/>
            <person name="Huang T."/>
            <person name="Chambers A.H."/>
        </authorList>
    </citation>
    <scope>NUCLEOTIDE SEQUENCE [LARGE SCALE GENOMIC DNA]</scope>
    <source>
        <tissue evidence="8">Leaf</tissue>
    </source>
</reference>
<evidence type="ECO:0000256" key="4">
    <source>
        <dbReference type="ARBA" id="ARBA00022729"/>
    </source>
</evidence>
<dbReference type="Proteomes" id="UP000636800">
    <property type="component" value="Unassembled WGS sequence"/>
</dbReference>
<dbReference type="InterPro" id="IPR051915">
    <property type="entry name" value="Cellulose_Degrad_GH3"/>
</dbReference>
<evidence type="ECO:0000313" key="9">
    <source>
        <dbReference type="EMBL" id="KAG0471466.1"/>
    </source>
</evidence>
<evidence type="ECO:0000313" key="10">
    <source>
        <dbReference type="Proteomes" id="UP000636800"/>
    </source>
</evidence>
<evidence type="ECO:0000313" key="8">
    <source>
        <dbReference type="EMBL" id="KAG0469928.1"/>
    </source>
</evidence>
<dbReference type="Proteomes" id="UP000639772">
    <property type="component" value="Unassembled WGS sequence"/>
</dbReference>
<keyword evidence="10" id="KW-1185">Reference proteome</keyword>
<evidence type="ECO:0000313" key="11">
    <source>
        <dbReference type="Proteomes" id="UP000639772"/>
    </source>
</evidence>
<name>A0A835UQA0_VANPL</name>
<sequence>MRSPAVVAYAKTMIDSIKVTIPELGLSIIIGVQVVIEPYVENMDALVAAWLPGTECSGMTDVLFQVSGFTGKLPRTVKMDFAVYLPSFGWN</sequence>
<evidence type="ECO:0000259" key="7">
    <source>
        <dbReference type="Pfam" id="PF01915"/>
    </source>
</evidence>
<keyword evidence="6" id="KW-0326">Glycosidase</keyword>
<dbReference type="EMBL" id="JADCNL010000008">
    <property type="protein sequence ID" value="KAG0469928.1"/>
    <property type="molecule type" value="Genomic_DNA"/>
</dbReference>
<keyword evidence="4" id="KW-0732">Signal</keyword>
<organism evidence="8 10">
    <name type="scientific">Vanilla planifolia</name>
    <name type="common">Vanilla</name>
    <dbReference type="NCBI Taxonomy" id="51239"/>
    <lineage>
        <taxon>Eukaryota</taxon>
        <taxon>Viridiplantae</taxon>
        <taxon>Streptophyta</taxon>
        <taxon>Embryophyta</taxon>
        <taxon>Tracheophyta</taxon>
        <taxon>Spermatophyta</taxon>
        <taxon>Magnoliopsida</taxon>
        <taxon>Liliopsida</taxon>
        <taxon>Asparagales</taxon>
        <taxon>Orchidaceae</taxon>
        <taxon>Vanilloideae</taxon>
        <taxon>Vanilleae</taxon>
        <taxon>Vanilla</taxon>
    </lineage>
</organism>
<protein>
    <recommendedName>
        <fullName evidence="3">beta-glucosidase</fullName>
        <ecNumber evidence="3">3.2.1.21</ecNumber>
    </recommendedName>
</protein>
<comment type="similarity">
    <text evidence="2">Belongs to the glycosyl hydrolase 3 family.</text>
</comment>
<dbReference type="Pfam" id="PF01915">
    <property type="entry name" value="Glyco_hydro_3_C"/>
    <property type="match status" value="1"/>
</dbReference>
<accession>A0A835UQA0</accession>
<dbReference type="InterPro" id="IPR036881">
    <property type="entry name" value="Glyco_hydro_3_C_sf"/>
</dbReference>
<evidence type="ECO:0000256" key="1">
    <source>
        <dbReference type="ARBA" id="ARBA00000448"/>
    </source>
</evidence>
<dbReference type="AlphaFoldDB" id="A0A835UQA0"/>
<dbReference type="EC" id="3.2.1.21" evidence="3"/>
<gene>
    <name evidence="9" type="ORF">HPP92_016012</name>
    <name evidence="8" type="ORF">HPP92_016628</name>
</gene>
<feature type="domain" description="Glycoside hydrolase family 3 C-terminal" evidence="7">
    <location>
        <begin position="11"/>
        <end position="80"/>
    </location>
</feature>
<proteinExistence type="inferred from homology"/>
<comment type="caution">
    <text evidence="8">The sequence shown here is derived from an EMBL/GenBank/DDBJ whole genome shotgun (WGS) entry which is preliminary data.</text>
</comment>
<evidence type="ECO:0000256" key="5">
    <source>
        <dbReference type="ARBA" id="ARBA00022801"/>
    </source>
</evidence>
<evidence type="ECO:0000256" key="2">
    <source>
        <dbReference type="ARBA" id="ARBA00005336"/>
    </source>
</evidence>
<evidence type="ECO:0000256" key="6">
    <source>
        <dbReference type="ARBA" id="ARBA00023295"/>
    </source>
</evidence>
<dbReference type="GO" id="GO:0008422">
    <property type="term" value="F:beta-glucosidase activity"/>
    <property type="evidence" value="ECO:0007669"/>
    <property type="project" value="UniProtKB-EC"/>
</dbReference>
<dbReference type="SUPFAM" id="SSF52279">
    <property type="entry name" value="Beta-D-glucan exohydrolase, C-terminal domain"/>
    <property type="match status" value="1"/>
</dbReference>
<dbReference type="PANTHER" id="PTHR30620:SF16">
    <property type="entry name" value="LYSOSOMAL BETA GLUCOSIDASE"/>
    <property type="match status" value="1"/>
</dbReference>
<dbReference type="PANTHER" id="PTHR30620">
    <property type="entry name" value="PERIPLASMIC BETA-GLUCOSIDASE-RELATED"/>
    <property type="match status" value="1"/>
</dbReference>
<comment type="catalytic activity">
    <reaction evidence="1">
        <text>Hydrolysis of terminal, non-reducing beta-D-glucosyl residues with release of beta-D-glucose.</text>
        <dbReference type="EC" id="3.2.1.21"/>
    </reaction>
</comment>
<evidence type="ECO:0000256" key="3">
    <source>
        <dbReference type="ARBA" id="ARBA00012744"/>
    </source>
</evidence>
<dbReference type="EMBL" id="JADCNM010000008">
    <property type="protein sequence ID" value="KAG0471466.1"/>
    <property type="molecule type" value="Genomic_DNA"/>
</dbReference>
<dbReference type="OrthoDB" id="416222at2759"/>
<dbReference type="Gene3D" id="3.40.50.1700">
    <property type="entry name" value="Glycoside hydrolase family 3 C-terminal domain"/>
    <property type="match status" value="1"/>
</dbReference>
<keyword evidence="5" id="KW-0378">Hydrolase</keyword>
<dbReference type="GO" id="GO:0009251">
    <property type="term" value="P:glucan catabolic process"/>
    <property type="evidence" value="ECO:0007669"/>
    <property type="project" value="TreeGrafter"/>
</dbReference>
<dbReference type="InterPro" id="IPR002772">
    <property type="entry name" value="Glyco_hydro_3_C"/>
</dbReference>